<evidence type="ECO:0000313" key="7">
    <source>
        <dbReference type="Proteomes" id="UP000712600"/>
    </source>
</evidence>
<name>A0A8S9SK15_BRACR</name>
<evidence type="ECO:0000256" key="2">
    <source>
        <dbReference type="ARBA" id="ARBA00022448"/>
    </source>
</evidence>
<dbReference type="GO" id="GO:0016020">
    <property type="term" value="C:membrane"/>
    <property type="evidence" value="ECO:0007669"/>
    <property type="project" value="UniProtKB-SubCell"/>
</dbReference>
<evidence type="ECO:0000256" key="4">
    <source>
        <dbReference type="ARBA" id="ARBA00022737"/>
    </source>
</evidence>
<dbReference type="InterPro" id="IPR018108">
    <property type="entry name" value="MCP_transmembrane"/>
</dbReference>
<comment type="caution">
    <text evidence="6">The sequence shown here is derived from an EMBL/GenBank/DDBJ whole genome shotgun (WGS) entry which is preliminary data.</text>
</comment>
<reference evidence="6" key="1">
    <citation type="submission" date="2019-12" db="EMBL/GenBank/DDBJ databases">
        <title>Genome sequencing and annotation of Brassica cretica.</title>
        <authorList>
            <person name="Studholme D.J."/>
            <person name="Sarris P."/>
        </authorList>
    </citation>
    <scope>NUCLEOTIDE SEQUENCE</scope>
    <source>
        <strain evidence="6">PFS-109/04</strain>
        <tissue evidence="6">Leaf</tissue>
    </source>
</reference>
<accession>A0A8S9SK15</accession>
<sequence length="53" mass="5875">MEESREDERLLTGAVMGGVGYTIVAPIERAKLLLQTQESNIAIAEEGEKSRKR</sequence>
<dbReference type="Gene3D" id="1.50.40.10">
    <property type="entry name" value="Mitochondrial carrier domain"/>
    <property type="match status" value="1"/>
</dbReference>
<dbReference type="Pfam" id="PF00153">
    <property type="entry name" value="Mito_carr"/>
    <property type="match status" value="1"/>
</dbReference>
<dbReference type="InterPro" id="IPR023395">
    <property type="entry name" value="MCP_dom_sf"/>
</dbReference>
<organism evidence="6 7">
    <name type="scientific">Brassica cretica</name>
    <name type="common">Mustard</name>
    <dbReference type="NCBI Taxonomy" id="69181"/>
    <lineage>
        <taxon>Eukaryota</taxon>
        <taxon>Viridiplantae</taxon>
        <taxon>Streptophyta</taxon>
        <taxon>Embryophyta</taxon>
        <taxon>Tracheophyta</taxon>
        <taxon>Spermatophyta</taxon>
        <taxon>Magnoliopsida</taxon>
        <taxon>eudicotyledons</taxon>
        <taxon>Gunneridae</taxon>
        <taxon>Pentapetalae</taxon>
        <taxon>rosids</taxon>
        <taxon>malvids</taxon>
        <taxon>Brassicales</taxon>
        <taxon>Brassicaceae</taxon>
        <taxon>Brassiceae</taxon>
        <taxon>Brassica</taxon>
    </lineage>
</organism>
<dbReference type="GO" id="GO:0055085">
    <property type="term" value="P:transmembrane transport"/>
    <property type="evidence" value="ECO:0007669"/>
    <property type="project" value="InterPro"/>
</dbReference>
<comment type="subcellular location">
    <subcellularLocation>
        <location evidence="1">Membrane</location>
        <topology evidence="1">Multi-pass membrane protein</topology>
    </subcellularLocation>
</comment>
<dbReference type="EMBL" id="QGKX02000004">
    <property type="protein sequence ID" value="KAF3601786.1"/>
    <property type="molecule type" value="Genomic_DNA"/>
</dbReference>
<keyword evidence="3" id="KW-0812">Transmembrane</keyword>
<dbReference type="SUPFAM" id="SSF103506">
    <property type="entry name" value="Mitochondrial carrier"/>
    <property type="match status" value="1"/>
</dbReference>
<keyword evidence="5" id="KW-0472">Membrane</keyword>
<protein>
    <submittedName>
        <fullName evidence="6">Uncharacterized protein</fullName>
    </submittedName>
</protein>
<dbReference type="InterPro" id="IPR002067">
    <property type="entry name" value="MCP"/>
</dbReference>
<keyword evidence="4" id="KW-0677">Repeat</keyword>
<evidence type="ECO:0000313" key="6">
    <source>
        <dbReference type="EMBL" id="KAF3601786.1"/>
    </source>
</evidence>
<evidence type="ECO:0000256" key="3">
    <source>
        <dbReference type="ARBA" id="ARBA00022692"/>
    </source>
</evidence>
<dbReference type="AlphaFoldDB" id="A0A8S9SK15"/>
<evidence type="ECO:0000256" key="1">
    <source>
        <dbReference type="ARBA" id="ARBA00004141"/>
    </source>
</evidence>
<evidence type="ECO:0000256" key="5">
    <source>
        <dbReference type="ARBA" id="ARBA00023136"/>
    </source>
</evidence>
<proteinExistence type="predicted"/>
<dbReference type="PRINTS" id="PR00926">
    <property type="entry name" value="MITOCARRIER"/>
</dbReference>
<dbReference type="Proteomes" id="UP000712600">
    <property type="component" value="Unassembled WGS sequence"/>
</dbReference>
<gene>
    <name evidence="6" type="ORF">F2Q69_00033644</name>
</gene>
<keyword evidence="2" id="KW-0813">Transport</keyword>